<dbReference type="Gene3D" id="1.10.10.10">
    <property type="entry name" value="Winged helix-like DNA-binding domain superfamily/Winged helix DNA-binding domain"/>
    <property type="match status" value="1"/>
</dbReference>
<sequence>MSRTDEAIARIRRLIQSGELPPGARLPSEPELAAQLGVSRNPLREAVKALVVARVLDVRRGDGTYVTSLEPKLLLEGLGLAVELLRDDSLLELVETRRLLEPAAAGLAATRISPEALAGLRGHLDAMREATAADDVEKATRFDAAFHRAVVAATGNETLTTVLDGVSGGTLRMRVWRGVVEANAFQRAIVEHQAIYDALAAGDPTLAQAAALMHVNTTETWLRRTLGQAAVRHGERTPEQ</sequence>
<dbReference type="PROSITE" id="PS50949">
    <property type="entry name" value="HTH_GNTR"/>
    <property type="match status" value="1"/>
</dbReference>
<dbReference type="InterPro" id="IPR000524">
    <property type="entry name" value="Tscrpt_reg_HTH_GntR"/>
</dbReference>
<keyword evidence="2" id="KW-0238">DNA-binding</keyword>
<dbReference type="SUPFAM" id="SSF48008">
    <property type="entry name" value="GntR ligand-binding domain-like"/>
    <property type="match status" value="1"/>
</dbReference>
<evidence type="ECO:0000256" key="2">
    <source>
        <dbReference type="ARBA" id="ARBA00023125"/>
    </source>
</evidence>
<dbReference type="SMART" id="SM00345">
    <property type="entry name" value="HTH_GNTR"/>
    <property type="match status" value="1"/>
</dbReference>
<dbReference type="SUPFAM" id="SSF46785">
    <property type="entry name" value="Winged helix' DNA-binding domain"/>
    <property type="match status" value="1"/>
</dbReference>
<dbReference type="RefSeq" id="WP_344956550.1">
    <property type="nucleotide sequence ID" value="NZ_BAAAZG010000056.1"/>
</dbReference>
<evidence type="ECO:0000256" key="1">
    <source>
        <dbReference type="ARBA" id="ARBA00023015"/>
    </source>
</evidence>
<dbReference type="PANTHER" id="PTHR43537:SF5">
    <property type="entry name" value="UXU OPERON TRANSCRIPTIONAL REGULATOR"/>
    <property type="match status" value="1"/>
</dbReference>
<dbReference type="CDD" id="cd07377">
    <property type="entry name" value="WHTH_GntR"/>
    <property type="match status" value="1"/>
</dbReference>
<comment type="caution">
    <text evidence="5">The sequence shown here is derived from an EMBL/GenBank/DDBJ whole genome shotgun (WGS) entry which is preliminary data.</text>
</comment>
<evidence type="ECO:0000256" key="3">
    <source>
        <dbReference type="ARBA" id="ARBA00023163"/>
    </source>
</evidence>
<dbReference type="PRINTS" id="PR00035">
    <property type="entry name" value="HTHGNTR"/>
</dbReference>
<evidence type="ECO:0000313" key="6">
    <source>
        <dbReference type="Proteomes" id="UP001500683"/>
    </source>
</evidence>
<gene>
    <name evidence="5" type="ORF">GCM10022214_72190</name>
</gene>
<dbReference type="InterPro" id="IPR008920">
    <property type="entry name" value="TF_FadR/GntR_C"/>
</dbReference>
<dbReference type="Pfam" id="PF07729">
    <property type="entry name" value="FCD"/>
    <property type="match status" value="1"/>
</dbReference>
<keyword evidence="6" id="KW-1185">Reference proteome</keyword>
<reference evidence="6" key="1">
    <citation type="journal article" date="2019" name="Int. J. Syst. Evol. Microbiol.">
        <title>The Global Catalogue of Microorganisms (GCM) 10K type strain sequencing project: providing services to taxonomists for standard genome sequencing and annotation.</title>
        <authorList>
            <consortium name="The Broad Institute Genomics Platform"/>
            <consortium name="The Broad Institute Genome Sequencing Center for Infectious Disease"/>
            <person name="Wu L."/>
            <person name="Ma J."/>
        </authorList>
    </citation>
    <scope>NUCLEOTIDE SEQUENCE [LARGE SCALE GENOMIC DNA]</scope>
    <source>
        <strain evidence="6">JCM 16702</strain>
    </source>
</reference>
<evidence type="ECO:0000259" key="4">
    <source>
        <dbReference type="PROSITE" id="PS50949"/>
    </source>
</evidence>
<dbReference type="InterPro" id="IPR011711">
    <property type="entry name" value="GntR_C"/>
</dbReference>
<dbReference type="InterPro" id="IPR036388">
    <property type="entry name" value="WH-like_DNA-bd_sf"/>
</dbReference>
<dbReference type="SMART" id="SM00895">
    <property type="entry name" value="FCD"/>
    <property type="match status" value="1"/>
</dbReference>
<organism evidence="5 6">
    <name type="scientific">Actinomadura miaoliensis</name>
    <dbReference type="NCBI Taxonomy" id="430685"/>
    <lineage>
        <taxon>Bacteria</taxon>
        <taxon>Bacillati</taxon>
        <taxon>Actinomycetota</taxon>
        <taxon>Actinomycetes</taxon>
        <taxon>Streptosporangiales</taxon>
        <taxon>Thermomonosporaceae</taxon>
        <taxon>Actinomadura</taxon>
    </lineage>
</organism>
<keyword evidence="3" id="KW-0804">Transcription</keyword>
<name>A0ABP7WV32_9ACTN</name>
<accession>A0ABP7WV32</accession>
<protein>
    <submittedName>
        <fullName evidence="5">FadR/GntR family transcriptional regulator</fullName>
    </submittedName>
</protein>
<dbReference type="EMBL" id="BAAAZG010000056">
    <property type="protein sequence ID" value="GAA4097628.1"/>
    <property type="molecule type" value="Genomic_DNA"/>
</dbReference>
<dbReference type="InterPro" id="IPR036390">
    <property type="entry name" value="WH_DNA-bd_sf"/>
</dbReference>
<dbReference type="PANTHER" id="PTHR43537">
    <property type="entry name" value="TRANSCRIPTIONAL REGULATOR, GNTR FAMILY"/>
    <property type="match status" value="1"/>
</dbReference>
<proteinExistence type="predicted"/>
<dbReference type="Proteomes" id="UP001500683">
    <property type="component" value="Unassembled WGS sequence"/>
</dbReference>
<dbReference type="Pfam" id="PF00392">
    <property type="entry name" value="GntR"/>
    <property type="match status" value="1"/>
</dbReference>
<evidence type="ECO:0000313" key="5">
    <source>
        <dbReference type="EMBL" id="GAA4097628.1"/>
    </source>
</evidence>
<dbReference type="Gene3D" id="1.20.120.530">
    <property type="entry name" value="GntR ligand-binding domain-like"/>
    <property type="match status" value="1"/>
</dbReference>
<keyword evidence="1" id="KW-0805">Transcription regulation</keyword>
<feature type="domain" description="HTH gntR-type" evidence="4">
    <location>
        <begin position="1"/>
        <end position="69"/>
    </location>
</feature>